<accession>A0A5J5A4J3</accession>
<dbReference type="Pfam" id="PF03732">
    <property type="entry name" value="Retrotrans_gag"/>
    <property type="match status" value="1"/>
</dbReference>
<protein>
    <recommendedName>
        <fullName evidence="7">Retrotransposon Copia-like N-terminal domain-containing protein</fullName>
    </recommendedName>
</protein>
<evidence type="ECO:0000259" key="3">
    <source>
        <dbReference type="Pfam" id="PF14244"/>
    </source>
</evidence>
<dbReference type="InterPro" id="IPR005162">
    <property type="entry name" value="Retrotrans_gag_dom"/>
</dbReference>
<dbReference type="Pfam" id="PF14244">
    <property type="entry name" value="Retrotran_gag_3"/>
    <property type="match status" value="1"/>
</dbReference>
<dbReference type="Proteomes" id="UP000325577">
    <property type="component" value="Linkage Group LG3"/>
</dbReference>
<feature type="compositionally biased region" description="Basic and acidic residues" evidence="1">
    <location>
        <begin position="461"/>
        <end position="482"/>
    </location>
</feature>
<dbReference type="PANTHER" id="PTHR37610:SF97">
    <property type="entry name" value="RETROTRANSPOSON GAG DOMAIN-CONTAINING PROTEIN"/>
    <property type="match status" value="1"/>
</dbReference>
<evidence type="ECO:0000259" key="2">
    <source>
        <dbReference type="Pfam" id="PF03732"/>
    </source>
</evidence>
<sequence length="526" mass="59398">MATETSKPQGGIPVTSPLYLHPSDSPGASITSCIFNGENYETWEKAVRNALRAKNKLGLIDGTVKRSKEEGTLEAQAWDICNSMLISWLFNVIDQKLHPSITYAESAKALWDDLRERFSIGNAPRIYQLKSELASLKQGDKNVMGYYTRLKAMWDELWSYSKVPNCVCGAAAAFVKEKEEERVHQFLMGLNDELFGTIRSQILAMDPLPSIGRAYAMVIQEEKHKSVTRGREDKSDTAAFVVYARGRDRNQQQREENKSTCTHCGKYGHDDQSTKNLIGVGELEDGVYYLRTRKGEKALKVTSSIRGELWHRRMGHPSSQISNFLSPLVGSDLDKFGSRARRCVMMGYPYGKKGWKVYDLENGEMFTSRDVVFHEEIFPFIRGENKGVREQGERTGGNLMGDEVEGEQELCGEKEVRGIGGKDGQEGLAESEEIVSDNTGEEEQRMRDNIEDNTDVVQNNKESKMQQKEEPQQRQKEIEELRRGKRERRTPTHLEDYVCHTVTAAVVDPNTAQTLQKGSPKTAESA</sequence>
<evidence type="ECO:0000313" key="6">
    <source>
        <dbReference type="Proteomes" id="UP000325577"/>
    </source>
</evidence>
<organism evidence="5 6">
    <name type="scientific">Nyssa sinensis</name>
    <dbReference type="NCBI Taxonomy" id="561372"/>
    <lineage>
        <taxon>Eukaryota</taxon>
        <taxon>Viridiplantae</taxon>
        <taxon>Streptophyta</taxon>
        <taxon>Embryophyta</taxon>
        <taxon>Tracheophyta</taxon>
        <taxon>Spermatophyta</taxon>
        <taxon>Magnoliopsida</taxon>
        <taxon>eudicotyledons</taxon>
        <taxon>Gunneridae</taxon>
        <taxon>Pentapetalae</taxon>
        <taxon>asterids</taxon>
        <taxon>Cornales</taxon>
        <taxon>Nyssaceae</taxon>
        <taxon>Nyssa</taxon>
    </lineage>
</organism>
<keyword evidence="6" id="KW-1185">Reference proteome</keyword>
<feature type="region of interest" description="Disordered" evidence="1">
    <location>
        <begin position="389"/>
        <end position="495"/>
    </location>
</feature>
<dbReference type="InterPro" id="IPR057670">
    <property type="entry name" value="SH3_retrovirus"/>
</dbReference>
<feature type="domain" description="Retrotransposon Copia-like N-terminal" evidence="3">
    <location>
        <begin position="21"/>
        <end position="65"/>
    </location>
</feature>
<feature type="domain" description="Retroviral polymerase SH3-like" evidence="4">
    <location>
        <begin position="333"/>
        <end position="382"/>
    </location>
</feature>
<dbReference type="OrthoDB" id="1748682at2759"/>
<dbReference type="Pfam" id="PF25597">
    <property type="entry name" value="SH3_retrovirus"/>
    <property type="match status" value="1"/>
</dbReference>
<feature type="domain" description="Retrotransposon gag" evidence="2">
    <location>
        <begin position="108"/>
        <end position="191"/>
    </location>
</feature>
<gene>
    <name evidence="5" type="ORF">F0562_007144</name>
</gene>
<reference evidence="5 6" key="1">
    <citation type="submission" date="2019-09" db="EMBL/GenBank/DDBJ databases">
        <title>A chromosome-level genome assembly of the Chinese tupelo Nyssa sinensis.</title>
        <authorList>
            <person name="Yang X."/>
            <person name="Kang M."/>
            <person name="Yang Y."/>
            <person name="Xiong H."/>
            <person name="Wang M."/>
            <person name="Zhang Z."/>
            <person name="Wang Z."/>
            <person name="Wu H."/>
            <person name="Ma T."/>
            <person name="Liu J."/>
            <person name="Xi Z."/>
        </authorList>
    </citation>
    <scope>NUCLEOTIDE SEQUENCE [LARGE SCALE GENOMIC DNA]</scope>
    <source>
        <strain evidence="5">J267</strain>
        <tissue evidence="5">Leaf</tissue>
    </source>
</reference>
<evidence type="ECO:0000313" key="5">
    <source>
        <dbReference type="EMBL" id="KAA8525289.1"/>
    </source>
</evidence>
<dbReference type="EMBL" id="CM018046">
    <property type="protein sequence ID" value="KAA8525289.1"/>
    <property type="molecule type" value="Genomic_DNA"/>
</dbReference>
<dbReference type="InterPro" id="IPR029472">
    <property type="entry name" value="Copia-like_N"/>
</dbReference>
<proteinExistence type="predicted"/>
<name>A0A5J5A4J3_9ASTE</name>
<dbReference type="PANTHER" id="PTHR37610">
    <property type="entry name" value="CCHC-TYPE DOMAIN-CONTAINING PROTEIN"/>
    <property type="match status" value="1"/>
</dbReference>
<feature type="compositionally biased region" description="Acidic residues" evidence="1">
    <location>
        <begin position="429"/>
        <end position="441"/>
    </location>
</feature>
<dbReference type="AlphaFoldDB" id="A0A5J5A4J3"/>
<evidence type="ECO:0000256" key="1">
    <source>
        <dbReference type="SAM" id="MobiDB-lite"/>
    </source>
</evidence>
<evidence type="ECO:0000259" key="4">
    <source>
        <dbReference type="Pfam" id="PF25597"/>
    </source>
</evidence>
<evidence type="ECO:0008006" key="7">
    <source>
        <dbReference type="Google" id="ProtNLM"/>
    </source>
</evidence>